<dbReference type="SUPFAM" id="SSF53756">
    <property type="entry name" value="UDP-Glycosyltransferase/glycogen phosphorylase"/>
    <property type="match status" value="1"/>
</dbReference>
<evidence type="ECO:0000256" key="2">
    <source>
        <dbReference type="ARBA" id="ARBA00022679"/>
    </source>
</evidence>
<organism evidence="3 4">
    <name type="scientific">Sphaerimonospora cavernae</name>
    <dbReference type="NCBI Taxonomy" id="1740611"/>
    <lineage>
        <taxon>Bacteria</taxon>
        <taxon>Bacillati</taxon>
        <taxon>Actinomycetota</taxon>
        <taxon>Actinomycetes</taxon>
        <taxon>Streptosporangiales</taxon>
        <taxon>Streptosporangiaceae</taxon>
        <taxon>Sphaerimonospora</taxon>
    </lineage>
</organism>
<dbReference type="RefSeq" id="WP_394301390.1">
    <property type="nucleotide sequence ID" value="NZ_JBHMQT010000029.1"/>
</dbReference>
<evidence type="ECO:0000313" key="4">
    <source>
        <dbReference type="Proteomes" id="UP001589870"/>
    </source>
</evidence>
<dbReference type="PANTHER" id="PTHR30160">
    <property type="entry name" value="TETRAACYLDISACCHARIDE 4'-KINASE-RELATED"/>
    <property type="match status" value="1"/>
</dbReference>
<dbReference type="InterPro" id="IPR002201">
    <property type="entry name" value="Glyco_trans_9"/>
</dbReference>
<dbReference type="EMBL" id="JBHMQT010000029">
    <property type="protein sequence ID" value="MFC0863230.1"/>
    <property type="molecule type" value="Genomic_DNA"/>
</dbReference>
<name>A0ABV6U5Q8_9ACTN</name>
<dbReference type="Gene3D" id="3.40.50.2000">
    <property type="entry name" value="Glycogen Phosphorylase B"/>
    <property type="match status" value="2"/>
</dbReference>
<evidence type="ECO:0000256" key="1">
    <source>
        <dbReference type="ARBA" id="ARBA00022676"/>
    </source>
</evidence>
<evidence type="ECO:0000313" key="3">
    <source>
        <dbReference type="EMBL" id="MFC0863230.1"/>
    </source>
</evidence>
<dbReference type="CDD" id="cd03789">
    <property type="entry name" value="GT9_LPS_heptosyltransferase"/>
    <property type="match status" value="1"/>
</dbReference>
<protein>
    <submittedName>
        <fullName evidence="3">Glycosyltransferase family 9 protein</fullName>
    </submittedName>
</protein>
<keyword evidence="1" id="KW-0328">Glycosyltransferase</keyword>
<sequence>MALRPVLLALRGLGLGDLLTAVPALRALRRAHPEHRIVLAAPAHLGGLLPLIGAVDELVDVSGPGPLPWGTVPYGLPNITNITNITNIPDISDIAVNLHGSGPQSIVALRRARRLLSHAHPAVPGVTGPPWRTEIHEVRRWCEMLEWYGMTADHGDLALRDPGPSRWADAEAVIHPGAGYRAKQWPPERFAGVAAELSRLGLHVVITGGPEEIALARQVAELAGLPGPPAARVLAGRTDLRELAALVGGAKLVICGDTGMSHLATAVGTPSVVIYGPVSPALWGPPPGHPHVTLWTGRTGDAYGDRPSEGLLEIGVRDVLDAAYKLLRSRTGEYQPGRRPPDRAREAISTISASLPPCAPRQ</sequence>
<keyword evidence="4" id="KW-1185">Reference proteome</keyword>
<gene>
    <name evidence="3" type="ORF">ACFHYQ_13085</name>
</gene>
<dbReference type="Pfam" id="PF01075">
    <property type="entry name" value="Glyco_transf_9"/>
    <property type="match status" value="1"/>
</dbReference>
<dbReference type="PANTHER" id="PTHR30160:SF1">
    <property type="entry name" value="LIPOPOLYSACCHARIDE 1,2-N-ACETYLGLUCOSAMINETRANSFERASE-RELATED"/>
    <property type="match status" value="1"/>
</dbReference>
<dbReference type="Proteomes" id="UP001589870">
    <property type="component" value="Unassembled WGS sequence"/>
</dbReference>
<proteinExistence type="predicted"/>
<dbReference type="InterPro" id="IPR051199">
    <property type="entry name" value="LPS_LOS_Heptosyltrfase"/>
</dbReference>
<comment type="caution">
    <text evidence="3">The sequence shown here is derived from an EMBL/GenBank/DDBJ whole genome shotgun (WGS) entry which is preliminary data.</text>
</comment>
<keyword evidence="2" id="KW-0808">Transferase</keyword>
<accession>A0ABV6U5Q8</accession>
<reference evidence="3 4" key="1">
    <citation type="submission" date="2024-09" db="EMBL/GenBank/DDBJ databases">
        <authorList>
            <person name="Sun Q."/>
            <person name="Mori K."/>
        </authorList>
    </citation>
    <scope>NUCLEOTIDE SEQUENCE [LARGE SCALE GENOMIC DNA]</scope>
    <source>
        <strain evidence="3 4">TBRC 1851</strain>
    </source>
</reference>